<dbReference type="GO" id="GO:0031503">
    <property type="term" value="P:protein-containing complex localization"/>
    <property type="evidence" value="ECO:0007669"/>
    <property type="project" value="EnsemblFungi"/>
</dbReference>
<evidence type="ECO:0000256" key="1">
    <source>
        <dbReference type="ARBA" id="ARBA00006218"/>
    </source>
</evidence>
<proteinExistence type="inferred from homology"/>
<dbReference type="PANTHER" id="PTHR12817:SF0">
    <property type="entry name" value="GEO08327P1"/>
    <property type="match status" value="1"/>
</dbReference>
<comment type="similarity">
    <text evidence="1">Belongs to the TRAPP small subunits family. BET3 subfamily.</text>
</comment>
<dbReference type="KEGG" id="tpf:TPHA_0B02900"/>
<keyword evidence="3" id="KW-1185">Reference proteome</keyword>
<dbReference type="SUPFAM" id="SSF111126">
    <property type="entry name" value="Ligand-binding domain in the NO signalling and Golgi transport"/>
    <property type="match status" value="1"/>
</dbReference>
<dbReference type="GO" id="GO:0006888">
    <property type="term" value="P:endoplasmic reticulum to Golgi vesicle-mediated transport"/>
    <property type="evidence" value="ECO:0007669"/>
    <property type="project" value="EnsemblFungi"/>
</dbReference>
<sequence>MSTPPIQTGQVLTSQQKAQQFKLFEDSLPKVNQLAFQLLLNEVVPLSMAVEEKVFDDKIQVNESEDQTNQKAEDVDNSDASNITKDIEDKLHITPELDLPSHVLIHQISTTNAEKREGVIKRLQSIGFNIGSKLTELLVFKNNPNIRFKDAEVLLIMKFICRDVWKQIYGKQIDNLKTNHRGTFYLFDYDYRPIRNFVVDGDISDPSLLEKETSLAQPFLEIPIGIITGVLSSLGFKSEVVACKASFVDKPDGTSKLNFPKGVSFHIQIVNQ</sequence>
<evidence type="ECO:0008006" key="4">
    <source>
        <dbReference type="Google" id="ProtNLM"/>
    </source>
</evidence>
<dbReference type="OMA" id="PYLEIPC"/>
<protein>
    <recommendedName>
        <fullName evidence="4">Trafficking protein particle complex subunit</fullName>
    </recommendedName>
</protein>
<dbReference type="HOGENOM" id="CLU_076409_2_0_1"/>
<organism evidence="2 3">
    <name type="scientific">Tetrapisispora phaffii (strain ATCC 24235 / CBS 4417 / NBRC 1672 / NRRL Y-8282 / UCD 70-5)</name>
    <name type="common">Yeast</name>
    <name type="synonym">Fabospora phaffii</name>
    <dbReference type="NCBI Taxonomy" id="1071381"/>
    <lineage>
        <taxon>Eukaryota</taxon>
        <taxon>Fungi</taxon>
        <taxon>Dikarya</taxon>
        <taxon>Ascomycota</taxon>
        <taxon>Saccharomycotina</taxon>
        <taxon>Saccharomycetes</taxon>
        <taxon>Saccharomycetales</taxon>
        <taxon>Saccharomycetaceae</taxon>
        <taxon>Tetrapisispora</taxon>
    </lineage>
</organism>
<dbReference type="GO" id="GO:0000407">
    <property type="term" value="C:phagophore assembly site"/>
    <property type="evidence" value="ECO:0007669"/>
    <property type="project" value="EnsemblFungi"/>
</dbReference>
<dbReference type="GeneID" id="11535186"/>
<dbReference type="GO" id="GO:0005802">
    <property type="term" value="C:trans-Golgi network"/>
    <property type="evidence" value="ECO:0007669"/>
    <property type="project" value="EnsemblFungi"/>
</dbReference>
<dbReference type="InterPro" id="IPR007194">
    <property type="entry name" value="TRAPP_component"/>
</dbReference>
<dbReference type="GO" id="GO:0005801">
    <property type="term" value="C:cis-Golgi network"/>
    <property type="evidence" value="ECO:0007669"/>
    <property type="project" value="EnsemblFungi"/>
</dbReference>
<dbReference type="AlphaFoldDB" id="G8BPN1"/>
<dbReference type="OrthoDB" id="941624at2759"/>
<accession>G8BPN1</accession>
<dbReference type="GO" id="GO:0016239">
    <property type="term" value="P:positive regulation of macroautophagy"/>
    <property type="evidence" value="ECO:0007669"/>
    <property type="project" value="EnsemblFungi"/>
</dbReference>
<dbReference type="PANTHER" id="PTHR12817">
    <property type="entry name" value="TRAFFICKING PROTEIN PARTICLE COMPLEX SUBUNIT 6B"/>
    <property type="match status" value="1"/>
</dbReference>
<dbReference type="InterPro" id="IPR037992">
    <property type="entry name" value="TRAPPC6/Trs33"/>
</dbReference>
<dbReference type="Pfam" id="PF04051">
    <property type="entry name" value="TRAPP"/>
    <property type="match status" value="1"/>
</dbReference>
<dbReference type="CDD" id="cd14944">
    <property type="entry name" value="TRAPPC6A_Trs33"/>
    <property type="match status" value="1"/>
</dbReference>
<dbReference type="InterPro" id="IPR024096">
    <property type="entry name" value="NO_sig/Golgi_transp_ligand-bd"/>
</dbReference>
<dbReference type="Proteomes" id="UP000005666">
    <property type="component" value="Chromosome 2"/>
</dbReference>
<gene>
    <name evidence="2" type="primary">TPHA0B02900</name>
    <name evidence="2" type="ordered locus">TPHA_0B02900</name>
</gene>
<dbReference type="GO" id="GO:1990070">
    <property type="term" value="C:TRAPPI protein complex"/>
    <property type="evidence" value="ECO:0007669"/>
    <property type="project" value="EnsemblFungi"/>
</dbReference>
<dbReference type="GO" id="GO:1990071">
    <property type="term" value="C:TRAPPII protein complex"/>
    <property type="evidence" value="ECO:0007669"/>
    <property type="project" value="EnsemblFungi"/>
</dbReference>
<dbReference type="GO" id="GO:0034497">
    <property type="term" value="P:protein localization to phagophore assembly site"/>
    <property type="evidence" value="ECO:0007669"/>
    <property type="project" value="EnsemblFungi"/>
</dbReference>
<evidence type="ECO:0000313" key="3">
    <source>
        <dbReference type="Proteomes" id="UP000005666"/>
    </source>
</evidence>
<dbReference type="eggNOG" id="KOG3316">
    <property type="taxonomic scope" value="Eukaryota"/>
</dbReference>
<dbReference type="Gene3D" id="3.30.1380.20">
    <property type="entry name" value="Trafficking protein particle complex subunit 3"/>
    <property type="match status" value="1"/>
</dbReference>
<dbReference type="STRING" id="1071381.G8BPN1"/>
<dbReference type="GO" id="GO:0065003">
    <property type="term" value="P:protein-containing complex assembly"/>
    <property type="evidence" value="ECO:0007669"/>
    <property type="project" value="EnsemblFungi"/>
</dbReference>
<dbReference type="RefSeq" id="XP_003684396.1">
    <property type="nucleotide sequence ID" value="XM_003684348.1"/>
</dbReference>
<dbReference type="EMBL" id="HE612857">
    <property type="protein sequence ID" value="CCE61962.1"/>
    <property type="molecule type" value="Genomic_DNA"/>
</dbReference>
<name>G8BPN1_TETPH</name>
<reference evidence="2 3" key="1">
    <citation type="journal article" date="2011" name="Proc. Natl. Acad. Sci. U.S.A.">
        <title>Evolutionary erosion of yeast sex chromosomes by mating-type switching accidents.</title>
        <authorList>
            <person name="Gordon J.L."/>
            <person name="Armisen D."/>
            <person name="Proux-Wera E."/>
            <person name="Oheigeartaigh S.S."/>
            <person name="Byrne K.P."/>
            <person name="Wolfe K.H."/>
        </authorList>
    </citation>
    <scope>NUCLEOTIDE SEQUENCE [LARGE SCALE GENOMIC DNA]</scope>
    <source>
        <strain evidence="3">ATCC 24235 / CBS 4417 / NBRC 1672 / NRRL Y-8282 / UCD 70-5</strain>
    </source>
</reference>
<dbReference type="GO" id="GO:1990072">
    <property type="term" value="C:TRAPPIII protein complex"/>
    <property type="evidence" value="ECO:0007669"/>
    <property type="project" value="EnsemblFungi"/>
</dbReference>
<evidence type="ECO:0000313" key="2">
    <source>
        <dbReference type="EMBL" id="CCE61962.1"/>
    </source>
</evidence>